<keyword evidence="3" id="KW-1185">Reference proteome</keyword>
<feature type="transmembrane region" description="Helical" evidence="1">
    <location>
        <begin position="123"/>
        <end position="144"/>
    </location>
</feature>
<name>A0A318JF35_9BURK</name>
<feature type="transmembrane region" description="Helical" evidence="1">
    <location>
        <begin position="86"/>
        <end position="111"/>
    </location>
</feature>
<protein>
    <submittedName>
        <fullName evidence="2">Uncharacterized protein</fullName>
    </submittedName>
</protein>
<comment type="caution">
    <text evidence="2">The sequence shown here is derived from an EMBL/GenBank/DDBJ whole genome shotgun (WGS) entry which is preliminary data.</text>
</comment>
<dbReference type="RefSeq" id="WP_110254824.1">
    <property type="nucleotide sequence ID" value="NZ_QJKB01000002.1"/>
</dbReference>
<proteinExistence type="predicted"/>
<evidence type="ECO:0000313" key="3">
    <source>
        <dbReference type="Proteomes" id="UP000247792"/>
    </source>
</evidence>
<reference evidence="2 3" key="1">
    <citation type="submission" date="2018-05" db="EMBL/GenBank/DDBJ databases">
        <title>Genomic Encyclopedia of Type Strains, Phase IV (KMG-IV): sequencing the most valuable type-strain genomes for metagenomic binning, comparative biology and taxonomic classification.</title>
        <authorList>
            <person name="Goeker M."/>
        </authorList>
    </citation>
    <scope>NUCLEOTIDE SEQUENCE [LARGE SCALE GENOMIC DNA]</scope>
    <source>
        <strain evidence="2 3">DSM 19792</strain>
    </source>
</reference>
<evidence type="ECO:0000313" key="2">
    <source>
        <dbReference type="EMBL" id="PXX45393.1"/>
    </source>
</evidence>
<organism evidence="2 3">
    <name type="scientific">Undibacterium pigrum</name>
    <dbReference type="NCBI Taxonomy" id="401470"/>
    <lineage>
        <taxon>Bacteria</taxon>
        <taxon>Pseudomonadati</taxon>
        <taxon>Pseudomonadota</taxon>
        <taxon>Betaproteobacteria</taxon>
        <taxon>Burkholderiales</taxon>
        <taxon>Oxalobacteraceae</taxon>
        <taxon>Undibacterium</taxon>
    </lineage>
</organism>
<dbReference type="EMBL" id="QJKB01000002">
    <property type="protein sequence ID" value="PXX45393.1"/>
    <property type="molecule type" value="Genomic_DNA"/>
</dbReference>
<dbReference type="Proteomes" id="UP000247792">
    <property type="component" value="Unassembled WGS sequence"/>
</dbReference>
<sequence>MTAVKKEIWATLAGISAFLGGLLHVIALIGGADWIYFFHAPPSVVESARLGTWLASVSTLFITALMWLCSLYAFSAAGYLRRLPLLRTGLLVVAFICIVRGLIFFPLILINSAWLKRLDTFEIVASVIWLAIGIFFALGLRAVWKKSC</sequence>
<accession>A0A318JF35</accession>
<evidence type="ECO:0000256" key="1">
    <source>
        <dbReference type="SAM" id="Phobius"/>
    </source>
</evidence>
<keyword evidence="1" id="KW-0812">Transmembrane</keyword>
<keyword evidence="1" id="KW-1133">Transmembrane helix</keyword>
<dbReference type="AlphaFoldDB" id="A0A318JF35"/>
<feature type="transmembrane region" description="Helical" evidence="1">
    <location>
        <begin position="12"/>
        <end position="38"/>
    </location>
</feature>
<gene>
    <name evidence="2" type="ORF">DFR42_102621</name>
</gene>
<dbReference type="OrthoDB" id="8776813at2"/>
<feature type="transmembrane region" description="Helical" evidence="1">
    <location>
        <begin position="50"/>
        <end position="74"/>
    </location>
</feature>
<keyword evidence="1" id="KW-0472">Membrane</keyword>